<sequence>MHLVTWSLHGSNDYFAFRTTPKNIGSFREKRYQNRTGGPIIGPPVPKIATTVQLFRQRSHCSDDGPNVPTTIPRV</sequence>
<name>A0A2G5VBX1_9PELO</name>
<evidence type="ECO:0000313" key="1">
    <source>
        <dbReference type="EMBL" id="PIC49289.1"/>
    </source>
</evidence>
<comment type="caution">
    <text evidence="1">The sequence shown here is derived from an EMBL/GenBank/DDBJ whole genome shotgun (WGS) entry which is preliminary data.</text>
</comment>
<gene>
    <name evidence="1" type="primary">Cnig_chr_II.g7945</name>
    <name evidence="1" type="ORF">B9Z55_007945</name>
</gene>
<protein>
    <submittedName>
        <fullName evidence="1">Uncharacterized protein</fullName>
    </submittedName>
</protein>
<proteinExistence type="predicted"/>
<reference evidence="2" key="1">
    <citation type="submission" date="2017-10" db="EMBL/GenBank/DDBJ databases">
        <title>Rapid genome shrinkage in a self-fertile nematode reveals novel sperm competition proteins.</title>
        <authorList>
            <person name="Yin D."/>
            <person name="Schwarz E.M."/>
            <person name="Thomas C.G."/>
            <person name="Felde R.L."/>
            <person name="Korf I.F."/>
            <person name="Cutter A.D."/>
            <person name="Schartner C.M."/>
            <person name="Ralston E.J."/>
            <person name="Meyer B.J."/>
            <person name="Haag E.S."/>
        </authorList>
    </citation>
    <scope>NUCLEOTIDE SEQUENCE [LARGE SCALE GENOMIC DNA]</scope>
    <source>
        <strain evidence="2">JU1422</strain>
    </source>
</reference>
<organism evidence="1 2">
    <name type="scientific">Caenorhabditis nigoni</name>
    <dbReference type="NCBI Taxonomy" id="1611254"/>
    <lineage>
        <taxon>Eukaryota</taxon>
        <taxon>Metazoa</taxon>
        <taxon>Ecdysozoa</taxon>
        <taxon>Nematoda</taxon>
        <taxon>Chromadorea</taxon>
        <taxon>Rhabditida</taxon>
        <taxon>Rhabditina</taxon>
        <taxon>Rhabditomorpha</taxon>
        <taxon>Rhabditoidea</taxon>
        <taxon>Rhabditidae</taxon>
        <taxon>Peloderinae</taxon>
        <taxon>Caenorhabditis</taxon>
    </lineage>
</organism>
<keyword evidence="2" id="KW-1185">Reference proteome</keyword>
<dbReference type="Proteomes" id="UP000230233">
    <property type="component" value="Chromosome II"/>
</dbReference>
<evidence type="ECO:0000313" key="2">
    <source>
        <dbReference type="Proteomes" id="UP000230233"/>
    </source>
</evidence>
<accession>A0A2G5VBX1</accession>
<dbReference type="AlphaFoldDB" id="A0A2G5VBX1"/>
<dbReference type="EMBL" id="PDUG01000002">
    <property type="protein sequence ID" value="PIC49289.1"/>
    <property type="molecule type" value="Genomic_DNA"/>
</dbReference>